<dbReference type="Proteomes" id="UP001055811">
    <property type="component" value="Linkage Group LG08"/>
</dbReference>
<gene>
    <name evidence="1" type="ORF">L2E82_42344</name>
</gene>
<accession>A0ACB8ZN15</accession>
<protein>
    <submittedName>
        <fullName evidence="1">Uncharacterized protein</fullName>
    </submittedName>
</protein>
<keyword evidence="2" id="KW-1185">Reference proteome</keyword>
<sequence length="120" mass="13146">MSAISGRSANGLDLSSGPGLRQKTGSAPARFYHKCPKVRSRSAHLQPLTPKSHLPKIPPPPPPSSLEFVVIFSCSSPLAVYVQKGCWLALQISDFDGEQLFLMMLGSWAVLKLHLYVESW</sequence>
<dbReference type="EMBL" id="CM042016">
    <property type="protein sequence ID" value="KAI3698643.1"/>
    <property type="molecule type" value="Genomic_DNA"/>
</dbReference>
<name>A0ACB8ZN15_CICIN</name>
<reference evidence="2" key="1">
    <citation type="journal article" date="2022" name="Mol. Ecol. Resour.">
        <title>The genomes of chicory, endive, great burdock and yacon provide insights into Asteraceae palaeo-polyploidization history and plant inulin production.</title>
        <authorList>
            <person name="Fan W."/>
            <person name="Wang S."/>
            <person name="Wang H."/>
            <person name="Wang A."/>
            <person name="Jiang F."/>
            <person name="Liu H."/>
            <person name="Zhao H."/>
            <person name="Xu D."/>
            <person name="Zhang Y."/>
        </authorList>
    </citation>
    <scope>NUCLEOTIDE SEQUENCE [LARGE SCALE GENOMIC DNA]</scope>
    <source>
        <strain evidence="2">cv. Punajuju</strain>
    </source>
</reference>
<evidence type="ECO:0000313" key="2">
    <source>
        <dbReference type="Proteomes" id="UP001055811"/>
    </source>
</evidence>
<organism evidence="1 2">
    <name type="scientific">Cichorium intybus</name>
    <name type="common">Chicory</name>
    <dbReference type="NCBI Taxonomy" id="13427"/>
    <lineage>
        <taxon>Eukaryota</taxon>
        <taxon>Viridiplantae</taxon>
        <taxon>Streptophyta</taxon>
        <taxon>Embryophyta</taxon>
        <taxon>Tracheophyta</taxon>
        <taxon>Spermatophyta</taxon>
        <taxon>Magnoliopsida</taxon>
        <taxon>eudicotyledons</taxon>
        <taxon>Gunneridae</taxon>
        <taxon>Pentapetalae</taxon>
        <taxon>asterids</taxon>
        <taxon>campanulids</taxon>
        <taxon>Asterales</taxon>
        <taxon>Asteraceae</taxon>
        <taxon>Cichorioideae</taxon>
        <taxon>Cichorieae</taxon>
        <taxon>Cichoriinae</taxon>
        <taxon>Cichorium</taxon>
    </lineage>
</organism>
<proteinExistence type="predicted"/>
<reference evidence="1 2" key="2">
    <citation type="journal article" date="2022" name="Mol. Ecol. Resour.">
        <title>The genomes of chicory, endive, great burdock and yacon provide insights into Asteraceae paleo-polyploidization history and plant inulin production.</title>
        <authorList>
            <person name="Fan W."/>
            <person name="Wang S."/>
            <person name="Wang H."/>
            <person name="Wang A."/>
            <person name="Jiang F."/>
            <person name="Liu H."/>
            <person name="Zhao H."/>
            <person name="Xu D."/>
            <person name="Zhang Y."/>
        </authorList>
    </citation>
    <scope>NUCLEOTIDE SEQUENCE [LARGE SCALE GENOMIC DNA]</scope>
    <source>
        <strain evidence="2">cv. Punajuju</strain>
        <tissue evidence="1">Leaves</tissue>
    </source>
</reference>
<comment type="caution">
    <text evidence="1">The sequence shown here is derived from an EMBL/GenBank/DDBJ whole genome shotgun (WGS) entry which is preliminary data.</text>
</comment>
<evidence type="ECO:0000313" key="1">
    <source>
        <dbReference type="EMBL" id="KAI3698643.1"/>
    </source>
</evidence>